<organism evidence="1 2">
    <name type="scientific">Rhizobium phage RHph_TM30</name>
    <dbReference type="NCBI Taxonomy" id="2509764"/>
    <lineage>
        <taxon>Viruses</taxon>
        <taxon>Duplodnaviria</taxon>
        <taxon>Heunggongvirae</taxon>
        <taxon>Uroviricota</taxon>
        <taxon>Caudoviricetes</taxon>
        <taxon>Kleczkowskaviridae</taxon>
        <taxon>Cuauhnahuacvirus</taxon>
        <taxon>Cuauhnahuacvirus TM30</taxon>
    </lineage>
</organism>
<gene>
    <name evidence="1" type="ORF">EVB93_073</name>
</gene>
<reference evidence="1 2" key="1">
    <citation type="submission" date="2020-01" db="EMBL/GenBank/DDBJ databases">
        <title>Patterns of diversity and host range of bacteriophage communities associated with bean-nodulatin bacteria.</title>
        <authorList>
            <person name="Vann Cauwenberghe J."/>
            <person name="Santamaria R.I."/>
            <person name="Bustos P."/>
            <person name="Juarez S."/>
            <person name="Gonzalez V."/>
        </authorList>
    </citation>
    <scope>NUCLEOTIDE SEQUENCE [LARGE SCALE GENOMIC DNA]</scope>
</reference>
<dbReference type="Proteomes" id="UP000629603">
    <property type="component" value="Segment"/>
</dbReference>
<proteinExistence type="predicted"/>
<accession>A0A7S5R506</accession>
<dbReference type="EMBL" id="MN988521">
    <property type="protein sequence ID" value="QIG71180.1"/>
    <property type="molecule type" value="Genomic_DNA"/>
</dbReference>
<evidence type="ECO:0000313" key="1">
    <source>
        <dbReference type="EMBL" id="QIG71180.1"/>
    </source>
</evidence>
<sequence>MRVHRATSITRRCSAYSVEYYIDVSVSGFEARGSLFYKGSLIRSFQAIKIKNNKFSVTTGMNGHKATFVVT</sequence>
<name>A0A7S5R506_9CAUD</name>
<evidence type="ECO:0000313" key="2">
    <source>
        <dbReference type="Proteomes" id="UP000629603"/>
    </source>
</evidence>
<keyword evidence="2" id="KW-1185">Reference proteome</keyword>
<protein>
    <submittedName>
        <fullName evidence="1">Uncharacterized protein</fullName>
    </submittedName>
</protein>